<feature type="compositionally biased region" description="Basic residues" evidence="1">
    <location>
        <begin position="48"/>
        <end position="58"/>
    </location>
</feature>
<reference evidence="2 3" key="1">
    <citation type="journal article" date="2018" name="Mol. Biol. Evol.">
        <title>Broad Genomic Sampling Reveals a Smut Pathogenic Ancestry of the Fungal Clade Ustilaginomycotina.</title>
        <authorList>
            <person name="Kijpornyongpan T."/>
            <person name="Mondo S.J."/>
            <person name="Barry K."/>
            <person name="Sandor L."/>
            <person name="Lee J."/>
            <person name="Lipzen A."/>
            <person name="Pangilinan J."/>
            <person name="LaButti K."/>
            <person name="Hainaut M."/>
            <person name="Henrissat B."/>
            <person name="Grigoriev I.V."/>
            <person name="Spatafora J.W."/>
            <person name="Aime M.C."/>
        </authorList>
    </citation>
    <scope>NUCLEOTIDE SEQUENCE [LARGE SCALE GENOMIC DNA]</scope>
    <source>
        <strain evidence="2 3">MCA 5214</strain>
    </source>
</reference>
<dbReference type="AlphaFoldDB" id="A0A316UM37"/>
<evidence type="ECO:0000313" key="3">
    <source>
        <dbReference type="Proteomes" id="UP000245884"/>
    </source>
</evidence>
<feature type="region of interest" description="Disordered" evidence="1">
    <location>
        <begin position="28"/>
        <end position="139"/>
    </location>
</feature>
<feature type="compositionally biased region" description="Basic residues" evidence="1">
    <location>
        <begin position="92"/>
        <end position="106"/>
    </location>
</feature>
<keyword evidence="3" id="KW-1185">Reference proteome</keyword>
<proteinExistence type="predicted"/>
<evidence type="ECO:0000313" key="2">
    <source>
        <dbReference type="EMBL" id="PWN26014.1"/>
    </source>
</evidence>
<accession>A0A316UM37</accession>
<feature type="region of interest" description="Disordered" evidence="1">
    <location>
        <begin position="161"/>
        <end position="257"/>
    </location>
</feature>
<dbReference type="EMBL" id="KZ819673">
    <property type="protein sequence ID" value="PWN26014.1"/>
    <property type="molecule type" value="Genomic_DNA"/>
</dbReference>
<dbReference type="RefSeq" id="XP_025360626.1">
    <property type="nucleotide sequence ID" value="XM_025509682.1"/>
</dbReference>
<evidence type="ECO:0000256" key="1">
    <source>
        <dbReference type="SAM" id="MobiDB-lite"/>
    </source>
</evidence>
<name>A0A316UM37_9BASI</name>
<gene>
    <name evidence="2" type="ORF">BDZ90DRAFT_56476</name>
</gene>
<feature type="compositionally biased region" description="Basic and acidic residues" evidence="1">
    <location>
        <begin position="28"/>
        <end position="47"/>
    </location>
</feature>
<feature type="compositionally biased region" description="Low complexity" evidence="1">
    <location>
        <begin position="163"/>
        <end position="177"/>
    </location>
</feature>
<feature type="compositionally biased region" description="Low complexity" evidence="1">
    <location>
        <begin position="108"/>
        <end position="120"/>
    </location>
</feature>
<dbReference type="Proteomes" id="UP000245884">
    <property type="component" value="Unassembled WGS sequence"/>
</dbReference>
<sequence>MGGSSRGNARYCPDRYAVWPAPRFILHERHRQSPEGSAEEARGEVRRRCSPQHRARPQPRREVERAGGTKAAQGPREGTIGAGTAEQAGKARAGRGRCRGSHKRVSHQGAQSPQGAAQGDDGVHPQRRHVPNENSSKSHVAAQRLLRNFRRANAQRVASIAHTYGGRSTGGDTSRTGAAPSPFDEEQSDAEELRSDGEEMVSDGEEMGSDGAEESSEDDFEPDANVDRQTMGRRAAREPTNCNPLGDGSSGSEGSEAHSTFKLITDAGFGDQSPFVTAAARRGMIAYLVALREGPEGLEKVVDIIHFLCHCTFCEWTANFGPPRHGAWSRLLDPDAASVN</sequence>
<dbReference type="GeneID" id="37031505"/>
<feature type="compositionally biased region" description="Acidic residues" evidence="1">
    <location>
        <begin position="198"/>
        <end position="224"/>
    </location>
</feature>
<protein>
    <submittedName>
        <fullName evidence="2">Uncharacterized protein</fullName>
    </submittedName>
</protein>
<organism evidence="2 3">
    <name type="scientific">Jaminaea rosea</name>
    <dbReference type="NCBI Taxonomy" id="1569628"/>
    <lineage>
        <taxon>Eukaryota</taxon>
        <taxon>Fungi</taxon>
        <taxon>Dikarya</taxon>
        <taxon>Basidiomycota</taxon>
        <taxon>Ustilaginomycotina</taxon>
        <taxon>Exobasidiomycetes</taxon>
        <taxon>Microstromatales</taxon>
        <taxon>Microstromatales incertae sedis</taxon>
        <taxon>Jaminaea</taxon>
    </lineage>
</organism>